<evidence type="ECO:0000259" key="3">
    <source>
        <dbReference type="SMART" id="SM00893"/>
    </source>
</evidence>
<proteinExistence type="inferred from homology"/>
<dbReference type="SMART" id="SM00893">
    <property type="entry name" value="ETF"/>
    <property type="match status" value="1"/>
</dbReference>
<dbReference type="SUPFAM" id="SSF52402">
    <property type="entry name" value="Adenine nucleotide alpha hydrolases-like"/>
    <property type="match status" value="1"/>
</dbReference>
<dbReference type="GO" id="GO:0033539">
    <property type="term" value="P:fatty acid beta-oxidation using acyl-CoA dehydrogenase"/>
    <property type="evidence" value="ECO:0007669"/>
    <property type="project" value="TreeGrafter"/>
</dbReference>
<dbReference type="InterPro" id="IPR001308">
    <property type="entry name" value="ETF_a/FixB"/>
</dbReference>
<evidence type="ECO:0000313" key="4">
    <source>
        <dbReference type="EMBL" id="PIA72334.1"/>
    </source>
</evidence>
<dbReference type="RefSeq" id="WP_099522836.1">
    <property type="nucleotide sequence ID" value="NZ_NIQU01000001.1"/>
</dbReference>
<evidence type="ECO:0000256" key="2">
    <source>
        <dbReference type="ARBA" id="ARBA00022982"/>
    </source>
</evidence>
<dbReference type="Gene3D" id="3.40.50.1220">
    <property type="entry name" value="TPP-binding domain"/>
    <property type="match status" value="1"/>
</dbReference>
<dbReference type="PANTHER" id="PTHR43153:SF1">
    <property type="entry name" value="ELECTRON TRANSFER FLAVOPROTEIN SUBUNIT ALPHA, MITOCHONDRIAL"/>
    <property type="match status" value="1"/>
</dbReference>
<dbReference type="GO" id="GO:0050660">
    <property type="term" value="F:flavin adenine dinucleotide binding"/>
    <property type="evidence" value="ECO:0007669"/>
    <property type="project" value="InterPro"/>
</dbReference>
<keyword evidence="2" id="KW-0813">Transport</keyword>
<gene>
    <name evidence="4" type="ORF">CDO35_04920</name>
</gene>
<dbReference type="Pfam" id="PF00766">
    <property type="entry name" value="ETF_alpha"/>
    <property type="match status" value="1"/>
</dbReference>
<dbReference type="SUPFAM" id="SSF52467">
    <property type="entry name" value="DHS-like NAD/FAD-binding domain"/>
    <property type="match status" value="1"/>
</dbReference>
<name>A0A2G5FWN1_9PSED</name>
<dbReference type="Proteomes" id="UP000229504">
    <property type="component" value="Unassembled WGS sequence"/>
</dbReference>
<comment type="caution">
    <text evidence="4">The sequence shown here is derived from an EMBL/GenBank/DDBJ whole genome shotgun (WGS) entry which is preliminary data.</text>
</comment>
<dbReference type="PANTHER" id="PTHR43153">
    <property type="entry name" value="ELECTRON TRANSFER FLAVOPROTEIN ALPHA"/>
    <property type="match status" value="1"/>
</dbReference>
<dbReference type="InterPro" id="IPR014730">
    <property type="entry name" value="ETF_a/b_N"/>
</dbReference>
<dbReference type="GO" id="GO:0009055">
    <property type="term" value="F:electron transfer activity"/>
    <property type="evidence" value="ECO:0007669"/>
    <property type="project" value="InterPro"/>
</dbReference>
<dbReference type="EMBL" id="NIQU01000001">
    <property type="protein sequence ID" value="PIA72334.1"/>
    <property type="molecule type" value="Genomic_DNA"/>
</dbReference>
<dbReference type="Gene3D" id="3.40.50.620">
    <property type="entry name" value="HUPs"/>
    <property type="match status" value="1"/>
</dbReference>
<dbReference type="InterPro" id="IPR029035">
    <property type="entry name" value="DHS-like_NAD/FAD-binding_dom"/>
</dbReference>
<dbReference type="InterPro" id="IPR014729">
    <property type="entry name" value="Rossmann-like_a/b/a_fold"/>
</dbReference>
<protein>
    <submittedName>
        <fullName evidence="4">Electron transfer flavoprotein subunit alpha</fullName>
    </submittedName>
</protein>
<evidence type="ECO:0000313" key="5">
    <source>
        <dbReference type="Proteomes" id="UP000229504"/>
    </source>
</evidence>
<dbReference type="Pfam" id="PF01012">
    <property type="entry name" value="ETF"/>
    <property type="match status" value="1"/>
</dbReference>
<sequence>MSDIIRRDPRAEWIARNRLHPLHASMQKAETSWMGPNGIVRKNPHVIAAGFVGPAGLKRIDRSGAQQGTVGKRSNASVEVQLPLHIIEQPAFHICVVPDMVGGRLSSHDKDLLGLARKLAGDSGAVVAVIFGEDKEGAFDTAGVDRLLRVQGDAFDGYAPEARVLALSAVESQLAPRHWLLPDSRTGGGELGRRLAAKLGERPATRVWQVAGEQAIGRAGSGQQDIQRALPRLILAAAECAEPVSDTRHEVRLLELAEKVAHSLPRVEDLGPVAVDPAQIPMAEAEFILSGGNGVKDWKMFHQAAIALGATEGASRVAVDDGFMPRNRQVGATGTWVTARVYLAVGISGAIQHLQGIGACDKVVAVNMDPGCDMIKRADLSVIGDSAAILAALMERVATWRQEGKRDAA</sequence>
<feature type="domain" description="Electron transfer flavoprotein alpha/beta-subunit N-terminal" evidence="3">
    <location>
        <begin position="94"/>
        <end position="268"/>
    </location>
</feature>
<accession>A0A2G5FWN1</accession>
<organism evidence="4 5">
    <name type="scientific">Pseudomonas sediminis</name>
    <dbReference type="NCBI Taxonomy" id="1691904"/>
    <lineage>
        <taxon>Bacteria</taxon>
        <taxon>Pseudomonadati</taxon>
        <taxon>Pseudomonadota</taxon>
        <taxon>Gammaproteobacteria</taxon>
        <taxon>Pseudomonadales</taxon>
        <taxon>Pseudomonadaceae</taxon>
        <taxon>Pseudomonas</taxon>
    </lineage>
</organism>
<dbReference type="InterPro" id="IPR014731">
    <property type="entry name" value="ETF_asu_C"/>
</dbReference>
<keyword evidence="2" id="KW-0249">Electron transport</keyword>
<reference evidence="5" key="1">
    <citation type="submission" date="2017-06" db="EMBL/GenBank/DDBJ databases">
        <authorList>
            <person name="Rastogi G."/>
            <person name="Vaishampayan P."/>
            <person name="Seuylemezian A."/>
        </authorList>
    </citation>
    <scope>NUCLEOTIDE SEQUENCE [LARGE SCALE GENOMIC DNA]</scope>
    <source>
        <strain evidence="5">PI11</strain>
    </source>
</reference>
<comment type="similarity">
    <text evidence="1">Belongs to the ETF alpha-subunit/FixB family.</text>
</comment>
<evidence type="ECO:0000256" key="1">
    <source>
        <dbReference type="ARBA" id="ARBA00005817"/>
    </source>
</evidence>
<dbReference type="AlphaFoldDB" id="A0A2G5FWN1"/>